<reference evidence="4 5" key="1">
    <citation type="journal article" date="2013" name="Genome Announc.">
        <title>Complete Genome Sequence of the Solvent Producer Clostridium saccharobutylicum NCP262 (DSM 13864).</title>
        <authorList>
            <person name="Poehlein A."/>
            <person name="Hartwich K."/>
            <person name="Krabben P."/>
            <person name="Ehrenreich A."/>
            <person name="Liebl W."/>
            <person name="Durre P."/>
            <person name="Gottschalk G."/>
            <person name="Daniel R."/>
        </authorList>
    </citation>
    <scope>NUCLEOTIDE SEQUENCE [LARGE SCALE GENOMIC DNA]</scope>
    <source>
        <strain evidence="4">DSM 13864</strain>
    </source>
</reference>
<accession>U5MW96</accession>
<gene>
    <name evidence="4" type="ORF">CLSA_c27620</name>
</gene>
<keyword evidence="1" id="KW-0479">Metal-binding</keyword>
<dbReference type="Proteomes" id="UP000017118">
    <property type="component" value="Chromosome"/>
</dbReference>
<dbReference type="Gene3D" id="3.30.70.2330">
    <property type="match status" value="1"/>
</dbReference>
<dbReference type="EMBL" id="CP006721">
    <property type="protein sequence ID" value="AGX43732.1"/>
    <property type="molecule type" value="Genomic_DNA"/>
</dbReference>
<evidence type="ECO:0000313" key="5">
    <source>
        <dbReference type="Proteomes" id="UP000017118"/>
    </source>
</evidence>
<evidence type="ECO:0000256" key="1">
    <source>
        <dbReference type="ARBA" id="ARBA00022723"/>
    </source>
</evidence>
<dbReference type="GO" id="GO:0003676">
    <property type="term" value="F:nucleic acid binding"/>
    <property type="evidence" value="ECO:0007669"/>
    <property type="project" value="InterPro"/>
</dbReference>
<keyword evidence="5" id="KW-1185">Reference proteome</keyword>
<keyword evidence="2" id="KW-0378">Hydrolase</keyword>
<dbReference type="GeneID" id="55475162"/>
<protein>
    <submittedName>
        <fullName evidence="4">HIRAN domain-containing protein</fullName>
    </submittedName>
</protein>
<sequence length="657" mass="76812">MVNEINGNLIYNKKSIYRDLKEFHDRNQGELYSYQDFQVAGIKEFKSITNKVKTLQEYEKNRLASELMKIFIDVNSSDDISNIDGYVTLNPAINYYESIFRLFKVLIRSDKEIMKKLSCIITKILLESCSDETIKLGLILAPICNVKKLEEILDVFSIHNEYIFYVVMAYKYIGKTNNYIFQLSKRSKGYGKLFCIRVLQPTTNEIKKWMIEEGSDNDEAVTELIGYSMLSQDLLDYFEKTKFDKSEIEKISKSFSMLLSDYGLDDIKDGLKVCCKLLKIIDQCPGGIYSLYSVISILYSIETIIVEYDIEDKARNLSKYMDTYNDIIKYCKEICKKKIWHDIIKNEVCNIEIESSVLISSAEKTGYKLKKKEFEIIINRDFTNPLIYKYAFSIGNKAIKRYAFDFALKKLPMDKILCGQDELTMDNLEYDDIEHVCFFIIIKYSKYEEFKEKYKEFNLEALRSPLIETRTQVIRNLLKFKKEFNSLDEEIINDAINSEMVDNIRIGLNSLITKLDKKEKKYVDVSKYTNLGIHVKDIYLNSIQVTGTNYIDMSEIFDKLSENDTVFLIKESNNLNGEKRIQVVTTQGYIIGYIPKEDNVVLNNLINNGKYIYGSIKEITNNYEYIKIDLYLSYKDVMDEITSTLSLLSRTKEEYLQ</sequence>
<dbReference type="eggNOG" id="ENOG502Z968">
    <property type="taxonomic scope" value="Bacteria"/>
</dbReference>
<organism evidence="4 5">
    <name type="scientific">Clostridium saccharobutylicum DSM 13864</name>
    <dbReference type="NCBI Taxonomy" id="1345695"/>
    <lineage>
        <taxon>Bacteria</taxon>
        <taxon>Bacillati</taxon>
        <taxon>Bacillota</taxon>
        <taxon>Clostridia</taxon>
        <taxon>Eubacteriales</taxon>
        <taxon>Clostridiaceae</taxon>
        <taxon>Clostridium</taxon>
    </lineage>
</organism>
<evidence type="ECO:0000256" key="2">
    <source>
        <dbReference type="ARBA" id="ARBA00022801"/>
    </source>
</evidence>
<dbReference type="GO" id="GO:0008270">
    <property type="term" value="F:zinc ion binding"/>
    <property type="evidence" value="ECO:0007669"/>
    <property type="project" value="InterPro"/>
</dbReference>
<dbReference type="HOGENOM" id="CLU_416611_0_0_9"/>
<evidence type="ECO:0000313" key="4">
    <source>
        <dbReference type="EMBL" id="AGX43732.1"/>
    </source>
</evidence>
<dbReference type="KEGG" id="csb:CLSA_c27620"/>
<dbReference type="AlphaFoldDB" id="U5MW96"/>
<dbReference type="GO" id="GO:0016818">
    <property type="term" value="F:hydrolase activity, acting on acid anhydrides, in phosphorus-containing anhydrides"/>
    <property type="evidence" value="ECO:0007669"/>
    <property type="project" value="InterPro"/>
</dbReference>
<dbReference type="InterPro" id="IPR014905">
    <property type="entry name" value="HIRAN"/>
</dbReference>
<dbReference type="OrthoDB" id="1650885at2"/>
<dbReference type="SMART" id="SM00910">
    <property type="entry name" value="HIRAN"/>
    <property type="match status" value="1"/>
</dbReference>
<dbReference type="RefSeq" id="WP_022746879.1">
    <property type="nucleotide sequence ID" value="NC_022571.1"/>
</dbReference>
<dbReference type="PATRIC" id="fig|1345695.3.peg.2740"/>
<evidence type="ECO:0000259" key="3">
    <source>
        <dbReference type="SMART" id="SM00910"/>
    </source>
</evidence>
<dbReference type="Pfam" id="PF08797">
    <property type="entry name" value="HIRAN"/>
    <property type="match status" value="1"/>
</dbReference>
<name>U5MW96_CLOSA</name>
<feature type="domain" description="HIRAN" evidence="3">
    <location>
        <begin position="538"/>
        <end position="637"/>
    </location>
</feature>
<proteinExistence type="predicted"/>